<accession>A0ABD2ZI73</accession>
<organism evidence="2 3">
    <name type="scientific">Cinchona calisaya</name>
    <dbReference type="NCBI Taxonomy" id="153742"/>
    <lineage>
        <taxon>Eukaryota</taxon>
        <taxon>Viridiplantae</taxon>
        <taxon>Streptophyta</taxon>
        <taxon>Embryophyta</taxon>
        <taxon>Tracheophyta</taxon>
        <taxon>Spermatophyta</taxon>
        <taxon>Magnoliopsida</taxon>
        <taxon>eudicotyledons</taxon>
        <taxon>Gunneridae</taxon>
        <taxon>Pentapetalae</taxon>
        <taxon>asterids</taxon>
        <taxon>lamiids</taxon>
        <taxon>Gentianales</taxon>
        <taxon>Rubiaceae</taxon>
        <taxon>Cinchonoideae</taxon>
        <taxon>Cinchoneae</taxon>
        <taxon>Cinchona</taxon>
    </lineage>
</organism>
<dbReference type="InterPro" id="IPR036397">
    <property type="entry name" value="RNaseH_sf"/>
</dbReference>
<dbReference type="PANTHER" id="PTHR35046:SF26">
    <property type="entry name" value="RNA-DIRECTED DNA POLYMERASE"/>
    <property type="match status" value="1"/>
</dbReference>
<dbReference type="SUPFAM" id="SSF53098">
    <property type="entry name" value="Ribonuclease H-like"/>
    <property type="match status" value="1"/>
</dbReference>
<reference evidence="2 3" key="1">
    <citation type="submission" date="2024-11" db="EMBL/GenBank/DDBJ databases">
        <title>A near-complete genome assembly of Cinchona calisaya.</title>
        <authorList>
            <person name="Lian D.C."/>
            <person name="Zhao X.W."/>
            <person name="Wei L."/>
        </authorList>
    </citation>
    <scope>NUCLEOTIDE SEQUENCE [LARGE SCALE GENOMIC DNA]</scope>
    <source>
        <tissue evidence="2">Nenye</tissue>
    </source>
</reference>
<dbReference type="Proteomes" id="UP001630127">
    <property type="component" value="Unassembled WGS sequence"/>
</dbReference>
<dbReference type="InterPro" id="IPR000953">
    <property type="entry name" value="Chromo/chromo_shadow_dom"/>
</dbReference>
<dbReference type="SUPFAM" id="SSF54160">
    <property type="entry name" value="Chromo domain-like"/>
    <property type="match status" value="1"/>
</dbReference>
<keyword evidence="3" id="KW-1185">Reference proteome</keyword>
<dbReference type="PROSITE" id="PS50013">
    <property type="entry name" value="CHROMO_2"/>
    <property type="match status" value="1"/>
</dbReference>
<evidence type="ECO:0000313" key="3">
    <source>
        <dbReference type="Proteomes" id="UP001630127"/>
    </source>
</evidence>
<gene>
    <name evidence="2" type="ORF">ACH5RR_021759</name>
</gene>
<dbReference type="InterPro" id="IPR016197">
    <property type="entry name" value="Chromo-like_dom_sf"/>
</dbReference>
<proteinExistence type="predicted"/>
<sequence length="138" mass="15582">MDFIGGLPKLGRKEVTLVVVDRLAKNAHFVGMSHPFTTTTVARIFLDQVHKLHGMPQSIVANRDKVVPVKELLKVGSGEQKSRKPKAILARRINKLKNAAEVQRFIKWKGKVEEEGTWEWATKIEKKFLGKNLEDKGA</sequence>
<evidence type="ECO:0000259" key="1">
    <source>
        <dbReference type="PROSITE" id="PS50013"/>
    </source>
</evidence>
<dbReference type="InterPro" id="IPR012337">
    <property type="entry name" value="RNaseH-like_sf"/>
</dbReference>
<dbReference type="EMBL" id="JBJUIK010000009">
    <property type="protein sequence ID" value="KAL3519170.1"/>
    <property type="molecule type" value="Genomic_DNA"/>
</dbReference>
<feature type="domain" description="Chromo" evidence="1">
    <location>
        <begin position="83"/>
        <end position="138"/>
    </location>
</feature>
<dbReference type="AlphaFoldDB" id="A0ABD2ZI73"/>
<dbReference type="Gene3D" id="3.30.420.10">
    <property type="entry name" value="Ribonuclease H-like superfamily/Ribonuclease H"/>
    <property type="match status" value="1"/>
</dbReference>
<comment type="caution">
    <text evidence="2">The sequence shown here is derived from an EMBL/GenBank/DDBJ whole genome shotgun (WGS) entry which is preliminary data.</text>
</comment>
<evidence type="ECO:0000313" key="2">
    <source>
        <dbReference type="EMBL" id="KAL3519170.1"/>
    </source>
</evidence>
<protein>
    <recommendedName>
        <fullName evidence="1">Chromo domain-containing protein</fullName>
    </recommendedName>
</protein>
<name>A0ABD2ZI73_9GENT</name>
<dbReference type="PANTHER" id="PTHR35046">
    <property type="entry name" value="ZINC KNUCKLE (CCHC-TYPE) FAMILY PROTEIN"/>
    <property type="match status" value="1"/>
</dbReference>